<dbReference type="InterPro" id="IPR010982">
    <property type="entry name" value="Lambda_DNA-bd_dom_sf"/>
</dbReference>
<feature type="compositionally biased region" description="Low complexity" evidence="1">
    <location>
        <begin position="81"/>
        <end position="98"/>
    </location>
</feature>
<proteinExistence type="predicted"/>
<dbReference type="GO" id="GO:0003677">
    <property type="term" value="F:DNA binding"/>
    <property type="evidence" value="ECO:0007669"/>
    <property type="project" value="InterPro"/>
</dbReference>
<dbReference type="InterPro" id="IPR001387">
    <property type="entry name" value="Cro/C1-type_HTH"/>
</dbReference>
<dbReference type="Proteomes" id="UP000198339">
    <property type="component" value="Unassembled WGS sequence"/>
</dbReference>
<dbReference type="CDD" id="cd00093">
    <property type="entry name" value="HTH_XRE"/>
    <property type="match status" value="1"/>
</dbReference>
<name>A0A239ILJ9_9SPHN</name>
<dbReference type="EMBL" id="FZPA01000008">
    <property type="protein sequence ID" value="SNS93923.1"/>
    <property type="molecule type" value="Genomic_DNA"/>
</dbReference>
<sequence length="98" mass="10694">MITARQSRAARALLGWTQETLADKARISLTALKRLESENGLQVYETTRDQVRRALEGSGIVLLNSDKGEGVMLVRSEDMSARASARPPAPSPRRSTNG</sequence>
<evidence type="ECO:0000313" key="4">
    <source>
        <dbReference type="Proteomes" id="UP000198339"/>
    </source>
</evidence>
<feature type="region of interest" description="Disordered" evidence="1">
    <location>
        <begin position="77"/>
        <end position="98"/>
    </location>
</feature>
<evidence type="ECO:0000313" key="3">
    <source>
        <dbReference type="EMBL" id="SNS93923.1"/>
    </source>
</evidence>
<gene>
    <name evidence="3" type="ORF">SAMN06295955_10833</name>
</gene>
<accession>A0A239ILJ9</accession>
<dbReference type="PROSITE" id="PS50943">
    <property type="entry name" value="HTH_CROC1"/>
    <property type="match status" value="1"/>
</dbReference>
<organism evidence="3 4">
    <name type="scientific">Sphingopyxis indica</name>
    <dbReference type="NCBI Taxonomy" id="436663"/>
    <lineage>
        <taxon>Bacteria</taxon>
        <taxon>Pseudomonadati</taxon>
        <taxon>Pseudomonadota</taxon>
        <taxon>Alphaproteobacteria</taxon>
        <taxon>Sphingomonadales</taxon>
        <taxon>Sphingomonadaceae</taxon>
        <taxon>Sphingopyxis</taxon>
    </lineage>
</organism>
<protein>
    <recommendedName>
        <fullName evidence="2">HTH cro/C1-type domain-containing protein</fullName>
    </recommendedName>
</protein>
<feature type="domain" description="HTH cro/C1-type" evidence="2">
    <location>
        <begin position="8"/>
        <end position="39"/>
    </location>
</feature>
<dbReference type="RefSeq" id="WP_089216164.1">
    <property type="nucleotide sequence ID" value="NZ_FZPA01000008.1"/>
</dbReference>
<dbReference type="Pfam" id="PF01381">
    <property type="entry name" value="HTH_3"/>
    <property type="match status" value="1"/>
</dbReference>
<keyword evidence="4" id="KW-1185">Reference proteome</keyword>
<dbReference type="Gene3D" id="1.10.260.40">
    <property type="entry name" value="lambda repressor-like DNA-binding domains"/>
    <property type="match status" value="1"/>
</dbReference>
<evidence type="ECO:0000259" key="2">
    <source>
        <dbReference type="PROSITE" id="PS50943"/>
    </source>
</evidence>
<evidence type="ECO:0000256" key="1">
    <source>
        <dbReference type="SAM" id="MobiDB-lite"/>
    </source>
</evidence>
<reference evidence="3 4" key="1">
    <citation type="submission" date="2017-06" db="EMBL/GenBank/DDBJ databases">
        <authorList>
            <person name="Kim H.J."/>
            <person name="Triplett B.A."/>
        </authorList>
    </citation>
    <scope>NUCLEOTIDE SEQUENCE [LARGE SCALE GENOMIC DNA]</scope>
    <source>
        <strain evidence="3 4">DS15</strain>
    </source>
</reference>
<dbReference type="AlphaFoldDB" id="A0A239ILJ9"/>
<dbReference type="SUPFAM" id="SSF47413">
    <property type="entry name" value="lambda repressor-like DNA-binding domains"/>
    <property type="match status" value="1"/>
</dbReference>
<dbReference type="OrthoDB" id="4419620at2"/>